<evidence type="ECO:0000256" key="4">
    <source>
        <dbReference type="ARBA" id="ARBA00022807"/>
    </source>
</evidence>
<keyword evidence="7" id="KW-0732">Signal</keyword>
<dbReference type="EMBL" id="JAVREP010000005">
    <property type="protein sequence ID" value="MDT0328789.1"/>
    <property type="molecule type" value="Genomic_DNA"/>
</dbReference>
<feature type="chain" id="PRO_5046235741" evidence="7">
    <location>
        <begin position="36"/>
        <end position="333"/>
    </location>
</feature>
<evidence type="ECO:0000256" key="3">
    <source>
        <dbReference type="ARBA" id="ARBA00022801"/>
    </source>
</evidence>
<keyword evidence="3" id="KW-0378">Hydrolase</keyword>
<evidence type="ECO:0000313" key="9">
    <source>
        <dbReference type="EMBL" id="MDT0328789.1"/>
    </source>
</evidence>
<evidence type="ECO:0000256" key="1">
    <source>
        <dbReference type="ARBA" id="ARBA00007074"/>
    </source>
</evidence>
<organism evidence="9 10">
    <name type="scientific">Nocardiopsis lambiniae</name>
    <dbReference type="NCBI Taxonomy" id="3075539"/>
    <lineage>
        <taxon>Bacteria</taxon>
        <taxon>Bacillati</taxon>
        <taxon>Actinomycetota</taxon>
        <taxon>Actinomycetes</taxon>
        <taxon>Streptosporangiales</taxon>
        <taxon>Nocardiopsidaceae</taxon>
        <taxon>Nocardiopsis</taxon>
    </lineage>
</organism>
<evidence type="ECO:0000313" key="10">
    <source>
        <dbReference type="Proteomes" id="UP001183390"/>
    </source>
</evidence>
<dbReference type="InterPro" id="IPR006311">
    <property type="entry name" value="TAT_signal"/>
</dbReference>
<evidence type="ECO:0000256" key="7">
    <source>
        <dbReference type="SAM" id="SignalP"/>
    </source>
</evidence>
<evidence type="ECO:0000256" key="2">
    <source>
        <dbReference type="ARBA" id="ARBA00022670"/>
    </source>
</evidence>
<dbReference type="PROSITE" id="PS51318">
    <property type="entry name" value="TAT"/>
    <property type="match status" value="1"/>
</dbReference>
<evidence type="ECO:0000256" key="5">
    <source>
        <dbReference type="SAM" id="Coils"/>
    </source>
</evidence>
<dbReference type="SUPFAM" id="SSF54001">
    <property type="entry name" value="Cysteine proteinases"/>
    <property type="match status" value="1"/>
</dbReference>
<dbReference type="Pfam" id="PF00877">
    <property type="entry name" value="NLPC_P60"/>
    <property type="match status" value="1"/>
</dbReference>
<dbReference type="PROSITE" id="PS51935">
    <property type="entry name" value="NLPC_P60"/>
    <property type="match status" value="1"/>
</dbReference>
<accession>A0ABU2M7Z5</accession>
<feature type="signal peptide" evidence="7">
    <location>
        <begin position="1"/>
        <end position="35"/>
    </location>
</feature>
<dbReference type="PANTHER" id="PTHR47053">
    <property type="entry name" value="MUREIN DD-ENDOPEPTIDASE MEPH-RELATED"/>
    <property type="match status" value="1"/>
</dbReference>
<dbReference type="Proteomes" id="UP001183390">
    <property type="component" value="Unassembled WGS sequence"/>
</dbReference>
<dbReference type="RefSeq" id="WP_311511484.1">
    <property type="nucleotide sequence ID" value="NZ_JAVREP010000005.1"/>
</dbReference>
<proteinExistence type="inferred from homology"/>
<feature type="region of interest" description="Disordered" evidence="6">
    <location>
        <begin position="163"/>
        <end position="191"/>
    </location>
</feature>
<dbReference type="Gene3D" id="6.10.250.3150">
    <property type="match status" value="1"/>
</dbReference>
<feature type="domain" description="NlpC/P60" evidence="8">
    <location>
        <begin position="216"/>
        <end position="333"/>
    </location>
</feature>
<dbReference type="PANTHER" id="PTHR47053:SF1">
    <property type="entry name" value="MUREIN DD-ENDOPEPTIDASE MEPH-RELATED"/>
    <property type="match status" value="1"/>
</dbReference>
<keyword evidence="4" id="KW-0788">Thiol protease</keyword>
<evidence type="ECO:0000259" key="8">
    <source>
        <dbReference type="PROSITE" id="PS51935"/>
    </source>
</evidence>
<dbReference type="Gene3D" id="3.90.1720.10">
    <property type="entry name" value="endopeptidase domain like (from Nostoc punctiforme)"/>
    <property type="match status" value="1"/>
</dbReference>
<reference evidence="10" key="1">
    <citation type="submission" date="2023-07" db="EMBL/GenBank/DDBJ databases">
        <title>30 novel species of actinomycetes from the DSMZ collection.</title>
        <authorList>
            <person name="Nouioui I."/>
        </authorList>
    </citation>
    <scope>NUCLEOTIDE SEQUENCE [LARGE SCALE GENOMIC DNA]</scope>
    <source>
        <strain evidence="10">DSM 44743</strain>
    </source>
</reference>
<gene>
    <name evidence="9" type="ORF">RM479_10255</name>
</gene>
<dbReference type="InterPro" id="IPR038765">
    <property type="entry name" value="Papain-like_cys_pep_sf"/>
</dbReference>
<feature type="compositionally biased region" description="Basic and acidic residues" evidence="6">
    <location>
        <begin position="168"/>
        <end position="185"/>
    </location>
</feature>
<keyword evidence="5" id="KW-0175">Coiled coil</keyword>
<feature type="coiled-coil region" evidence="5">
    <location>
        <begin position="39"/>
        <end position="101"/>
    </location>
</feature>
<sequence>MKNTGGRRTARRIAASTGIGAVVAGSLLVPGTAYAEPTREEVEEEIERLNEEASTAVEEYNQAKEDHEVAEARYDELDEEVGAEQENYEALKEKVQKLANATYQSGDLDSVANLLTSNGPENLLEQTADLNYLSDSQKAQLDEFGESAERLFSLKDEAEEALEEAEEALEKSEEAKDEVEEKISEQEELLTQFPDADVSTEGANDSGGQSYTGSATGNAALALDFAYAQIGKPYIYGGTGPNGYDCSGLTQAAWRHGGVDLPRTTYSQAEVGTRIYDMNALQPGDIMFFSSLGHNGLYAGNGQMVHAPRTGRNIEVVGLAAYWAGQFQFAVRP</sequence>
<comment type="similarity">
    <text evidence="1">Belongs to the peptidase C40 family.</text>
</comment>
<dbReference type="InterPro" id="IPR051202">
    <property type="entry name" value="Peptidase_C40"/>
</dbReference>
<comment type="caution">
    <text evidence="9">The sequence shown here is derived from an EMBL/GenBank/DDBJ whole genome shotgun (WGS) entry which is preliminary data.</text>
</comment>
<dbReference type="InterPro" id="IPR000064">
    <property type="entry name" value="NLP_P60_dom"/>
</dbReference>
<protein>
    <submittedName>
        <fullName evidence="9">C40 family peptidase</fullName>
    </submittedName>
</protein>
<keyword evidence="2" id="KW-0645">Protease</keyword>
<keyword evidence="10" id="KW-1185">Reference proteome</keyword>
<evidence type="ECO:0000256" key="6">
    <source>
        <dbReference type="SAM" id="MobiDB-lite"/>
    </source>
</evidence>
<name>A0ABU2M7Z5_9ACTN</name>